<dbReference type="EMBL" id="VFPP01000001">
    <property type="protein sequence ID" value="TQM78103.1"/>
    <property type="molecule type" value="Genomic_DNA"/>
</dbReference>
<reference evidence="2 3" key="1">
    <citation type="submission" date="2019-06" db="EMBL/GenBank/DDBJ databases">
        <title>Sequencing the genomes of 1000 actinobacteria strains.</title>
        <authorList>
            <person name="Klenk H.-P."/>
        </authorList>
    </citation>
    <scope>NUCLEOTIDE SEQUENCE [LARGE SCALE GENOMIC DNA]</scope>
    <source>
        <strain evidence="2 3">DSM 45456</strain>
    </source>
</reference>
<evidence type="ECO:0000313" key="2">
    <source>
        <dbReference type="EMBL" id="TQM78103.1"/>
    </source>
</evidence>
<dbReference type="InterPro" id="IPR052164">
    <property type="entry name" value="Anthracycline_SecMetBiosynth"/>
</dbReference>
<dbReference type="PANTHER" id="PTHR33993">
    <property type="entry name" value="GLYOXALASE-RELATED"/>
    <property type="match status" value="1"/>
</dbReference>
<gene>
    <name evidence="2" type="ORF">FHX81_0352</name>
</gene>
<accession>A0A543J5J8</accession>
<protein>
    <recommendedName>
        <fullName evidence="1">Glyoxalase/fosfomycin resistance/dioxygenase domain-containing protein</fullName>
    </recommendedName>
</protein>
<feature type="domain" description="Glyoxalase/fosfomycin resistance/dioxygenase" evidence="1">
    <location>
        <begin position="14"/>
        <end position="201"/>
    </location>
</feature>
<sequence>MPGTPDSPARGVRRVELSTTNPEPIAEFYAHLLGWVIIAEPDGSFTGWVGDRLATHVRPGGSGWRVVFAGPRARDLEPGAAVDTGRVLHGPWAPQPRPGEPCWVELMADPAADDRWAAALGWQVRDPGAEFTLYDAGADDDRRPVAGRLTAPGGWTCYFAVPDLAHAIAETTDMGGTVLIGPRDVPTGAVAAVADPAGSVFALLENPVGWGGTWCATARAHA</sequence>
<dbReference type="InterPro" id="IPR004360">
    <property type="entry name" value="Glyas_Fos-R_dOase_dom"/>
</dbReference>
<organism evidence="2 3">
    <name type="scientific">Saccharothrix saharensis</name>
    <dbReference type="NCBI Taxonomy" id="571190"/>
    <lineage>
        <taxon>Bacteria</taxon>
        <taxon>Bacillati</taxon>
        <taxon>Actinomycetota</taxon>
        <taxon>Actinomycetes</taxon>
        <taxon>Pseudonocardiales</taxon>
        <taxon>Pseudonocardiaceae</taxon>
        <taxon>Saccharothrix</taxon>
    </lineage>
</organism>
<dbReference type="InterPro" id="IPR029068">
    <property type="entry name" value="Glyas_Bleomycin-R_OHBP_Dase"/>
</dbReference>
<dbReference type="SUPFAM" id="SSF54593">
    <property type="entry name" value="Glyoxalase/Bleomycin resistance protein/Dihydroxybiphenyl dioxygenase"/>
    <property type="match status" value="1"/>
</dbReference>
<evidence type="ECO:0000259" key="1">
    <source>
        <dbReference type="Pfam" id="PF00903"/>
    </source>
</evidence>
<dbReference type="PANTHER" id="PTHR33993:SF14">
    <property type="entry name" value="GB|AAF24581.1"/>
    <property type="match status" value="1"/>
</dbReference>
<dbReference type="Proteomes" id="UP000316628">
    <property type="component" value="Unassembled WGS sequence"/>
</dbReference>
<dbReference type="RefSeq" id="WP_141974895.1">
    <property type="nucleotide sequence ID" value="NZ_VFPP01000001.1"/>
</dbReference>
<keyword evidence="3" id="KW-1185">Reference proteome</keyword>
<name>A0A543J5J8_9PSEU</name>
<dbReference type="Gene3D" id="3.10.180.10">
    <property type="entry name" value="2,3-Dihydroxybiphenyl 1,2-Dioxygenase, domain 1"/>
    <property type="match status" value="1"/>
</dbReference>
<dbReference type="AlphaFoldDB" id="A0A543J5J8"/>
<dbReference type="Pfam" id="PF00903">
    <property type="entry name" value="Glyoxalase"/>
    <property type="match status" value="1"/>
</dbReference>
<dbReference type="OrthoDB" id="5175574at2"/>
<evidence type="ECO:0000313" key="3">
    <source>
        <dbReference type="Proteomes" id="UP000316628"/>
    </source>
</evidence>
<comment type="caution">
    <text evidence="2">The sequence shown here is derived from an EMBL/GenBank/DDBJ whole genome shotgun (WGS) entry which is preliminary data.</text>
</comment>
<proteinExistence type="predicted"/>